<organism evidence="1">
    <name type="scientific">Lygus hesperus</name>
    <name type="common">Western plant bug</name>
    <dbReference type="NCBI Taxonomy" id="30085"/>
    <lineage>
        <taxon>Eukaryota</taxon>
        <taxon>Metazoa</taxon>
        <taxon>Ecdysozoa</taxon>
        <taxon>Arthropoda</taxon>
        <taxon>Hexapoda</taxon>
        <taxon>Insecta</taxon>
        <taxon>Pterygota</taxon>
        <taxon>Neoptera</taxon>
        <taxon>Paraneoptera</taxon>
        <taxon>Hemiptera</taxon>
        <taxon>Heteroptera</taxon>
        <taxon>Panheteroptera</taxon>
        <taxon>Cimicomorpha</taxon>
        <taxon>Miridae</taxon>
        <taxon>Mirini</taxon>
        <taxon>Lygus</taxon>
    </lineage>
</organism>
<gene>
    <name evidence="1" type="ORF">g.12803</name>
</gene>
<dbReference type="EMBL" id="GDHC01005632">
    <property type="protein sequence ID" value="JAQ12997.1"/>
    <property type="molecule type" value="Transcribed_RNA"/>
</dbReference>
<reference evidence="1" key="1">
    <citation type="journal article" date="2016" name="Gigascience">
        <title>De novo construction of an expanded transcriptome assembly for the western tarnished plant bug, Lygus hesperus.</title>
        <authorList>
            <person name="Tassone E.E."/>
            <person name="Geib S.M."/>
            <person name="Hall B."/>
            <person name="Fabrick J.A."/>
            <person name="Brent C.S."/>
            <person name="Hull J.J."/>
        </authorList>
    </citation>
    <scope>NUCLEOTIDE SEQUENCE</scope>
</reference>
<name>A0A146M2J7_LYGHE</name>
<accession>A0A146M2J7</accession>
<proteinExistence type="predicted"/>
<dbReference type="AlphaFoldDB" id="A0A146M2J7"/>
<sequence>MMEIRYIQGYFWQRGCSTVETIPRLHITSRSWDAVPHTQRCKDFRGTVDTVKMVVYAGGVLGRTAQLLVLEPSYPWHCRCKGCQPHTGGWPSDTQTMQFIAHHKSTTLQRLHNDVRITCGGVHLRGDIPLQNTVVFAATEYVQHPKTTLQLGTVVQLPRVALPPTLQLTAVRVRFHMHIQRKQCGPCRHHQRPPIAIRLYKLDKFHNIVAVES</sequence>
<evidence type="ECO:0000313" key="1">
    <source>
        <dbReference type="EMBL" id="JAQ12997.1"/>
    </source>
</evidence>
<protein>
    <submittedName>
        <fullName evidence="1">Uncharacterized protein</fullName>
    </submittedName>
</protein>